<dbReference type="PANTHER" id="PTHR23292:SF6">
    <property type="entry name" value="FI16602P1-RELATED"/>
    <property type="match status" value="1"/>
</dbReference>
<evidence type="ECO:0000256" key="7">
    <source>
        <dbReference type="ARBA" id="ARBA00023136"/>
    </source>
</evidence>
<evidence type="ECO:0000256" key="8">
    <source>
        <dbReference type="SAM" id="Phobius"/>
    </source>
</evidence>
<dbReference type="InterPro" id="IPR037519">
    <property type="entry name" value="LITAF_fam"/>
</dbReference>
<evidence type="ECO:0000256" key="5">
    <source>
        <dbReference type="ARBA" id="ARBA00022723"/>
    </source>
</evidence>
<keyword evidence="11" id="KW-1185">Reference proteome</keyword>
<protein>
    <recommendedName>
        <fullName evidence="9">LITAF domain-containing protein</fullName>
    </recommendedName>
</protein>
<comment type="subcellular location">
    <subcellularLocation>
        <location evidence="2">Endosome membrane</location>
        <topology evidence="2">Peripheral membrane protein</topology>
    </subcellularLocation>
    <subcellularLocation>
        <location evidence="1">Late endosome membrane</location>
    </subcellularLocation>
    <subcellularLocation>
        <location evidence="3">Lysosome membrane</location>
        <topology evidence="3">Peripheral membrane protein</topology>
        <orientation evidence="3">Cytoplasmic side</orientation>
    </subcellularLocation>
</comment>
<evidence type="ECO:0000313" key="11">
    <source>
        <dbReference type="Proteomes" id="UP000827092"/>
    </source>
</evidence>
<dbReference type="GO" id="GO:0005765">
    <property type="term" value="C:lysosomal membrane"/>
    <property type="evidence" value="ECO:0007669"/>
    <property type="project" value="UniProtKB-SubCell"/>
</dbReference>
<evidence type="ECO:0000256" key="3">
    <source>
        <dbReference type="ARBA" id="ARBA00004630"/>
    </source>
</evidence>
<keyword evidence="7 8" id="KW-0472">Membrane</keyword>
<dbReference type="Proteomes" id="UP000827092">
    <property type="component" value="Unassembled WGS sequence"/>
</dbReference>
<reference evidence="10 11" key="1">
    <citation type="journal article" date="2022" name="Nat. Ecol. Evol.">
        <title>A masculinizing supergene underlies an exaggerated male reproductive morph in a spider.</title>
        <authorList>
            <person name="Hendrickx F."/>
            <person name="De Corte Z."/>
            <person name="Sonet G."/>
            <person name="Van Belleghem S.M."/>
            <person name="Kostlbacher S."/>
            <person name="Vangestel C."/>
        </authorList>
    </citation>
    <scope>NUCLEOTIDE SEQUENCE [LARGE SCALE GENOMIC DNA]</scope>
    <source>
        <strain evidence="10">W744_W776</strain>
    </source>
</reference>
<keyword evidence="5" id="KW-0479">Metal-binding</keyword>
<comment type="similarity">
    <text evidence="4">Belongs to the CDIP1/LITAF family.</text>
</comment>
<dbReference type="SMART" id="SM00714">
    <property type="entry name" value="LITAF"/>
    <property type="match status" value="1"/>
</dbReference>
<evidence type="ECO:0000256" key="4">
    <source>
        <dbReference type="ARBA" id="ARBA00005975"/>
    </source>
</evidence>
<dbReference type="Pfam" id="PF10601">
    <property type="entry name" value="zf-LITAF-like"/>
    <property type="match status" value="1"/>
</dbReference>
<dbReference type="InterPro" id="IPR006629">
    <property type="entry name" value="LITAF"/>
</dbReference>
<dbReference type="AlphaFoldDB" id="A0AAV6U3U2"/>
<dbReference type="PANTHER" id="PTHR23292">
    <property type="entry name" value="LIPOPOLYSACCHARIDE-INDUCED TUMOR NECROSIS FACTOR-ALPHA FACTOR"/>
    <property type="match status" value="1"/>
</dbReference>
<evidence type="ECO:0000256" key="6">
    <source>
        <dbReference type="ARBA" id="ARBA00022833"/>
    </source>
</evidence>
<feature type="transmembrane region" description="Helical" evidence="8">
    <location>
        <begin position="49"/>
        <end position="70"/>
    </location>
</feature>
<gene>
    <name evidence="10" type="ORF">JTE90_025591</name>
</gene>
<keyword evidence="8" id="KW-1133">Transmembrane helix</keyword>
<sequence>MQPIESSYPTAPHCIVLTPPAMLSTGPMHVTCGNCRRTVLTSVTKENGACAYVATLFVCLICCPFFWLPLCMESCKDVHHSCPSCGARFGTYKKI</sequence>
<dbReference type="EMBL" id="JAFNEN010000676">
    <property type="protein sequence ID" value="KAG8178669.1"/>
    <property type="molecule type" value="Genomic_DNA"/>
</dbReference>
<name>A0AAV6U3U2_9ARAC</name>
<dbReference type="GO" id="GO:0031902">
    <property type="term" value="C:late endosome membrane"/>
    <property type="evidence" value="ECO:0007669"/>
    <property type="project" value="UniProtKB-SubCell"/>
</dbReference>
<evidence type="ECO:0000259" key="9">
    <source>
        <dbReference type="PROSITE" id="PS51837"/>
    </source>
</evidence>
<evidence type="ECO:0000256" key="1">
    <source>
        <dbReference type="ARBA" id="ARBA00004414"/>
    </source>
</evidence>
<organism evidence="10 11">
    <name type="scientific">Oedothorax gibbosus</name>
    <dbReference type="NCBI Taxonomy" id="931172"/>
    <lineage>
        <taxon>Eukaryota</taxon>
        <taxon>Metazoa</taxon>
        <taxon>Ecdysozoa</taxon>
        <taxon>Arthropoda</taxon>
        <taxon>Chelicerata</taxon>
        <taxon>Arachnida</taxon>
        <taxon>Araneae</taxon>
        <taxon>Araneomorphae</taxon>
        <taxon>Entelegynae</taxon>
        <taxon>Araneoidea</taxon>
        <taxon>Linyphiidae</taxon>
        <taxon>Erigoninae</taxon>
        <taxon>Oedothorax</taxon>
    </lineage>
</organism>
<dbReference type="PROSITE" id="PS51837">
    <property type="entry name" value="LITAF"/>
    <property type="match status" value="1"/>
</dbReference>
<accession>A0AAV6U3U2</accession>
<dbReference type="GO" id="GO:0008270">
    <property type="term" value="F:zinc ion binding"/>
    <property type="evidence" value="ECO:0007669"/>
    <property type="project" value="TreeGrafter"/>
</dbReference>
<evidence type="ECO:0000313" key="10">
    <source>
        <dbReference type="EMBL" id="KAG8178669.1"/>
    </source>
</evidence>
<keyword evidence="6" id="KW-0862">Zinc</keyword>
<proteinExistence type="inferred from homology"/>
<feature type="domain" description="LITAF" evidence="9">
    <location>
        <begin position="12"/>
        <end position="94"/>
    </location>
</feature>
<keyword evidence="8" id="KW-0812">Transmembrane</keyword>
<evidence type="ECO:0000256" key="2">
    <source>
        <dbReference type="ARBA" id="ARBA00004481"/>
    </source>
</evidence>
<comment type="caution">
    <text evidence="10">The sequence shown here is derived from an EMBL/GenBank/DDBJ whole genome shotgun (WGS) entry which is preliminary data.</text>
</comment>